<sequence length="677" mass="78416">MATLGHCPRLVLLVLPLVTILPTVTEASRNGFIELSEYLKFPKVFEYDDFEECRREHRDEYAYCVVHATISPDESSDLYRNLTTFSQDTLHYDHTRLERGVCIQECKQFLHSIGAHPPQLTNDERSYGRLAQACINERINLRYNLQIEPQVQIYHCYTNENAVQPVDALEVLFYVVSLLLVLTVVGSTVYDLRLRPRKNAPPDYFMQAPKSGRDKLLVSFSIPRNIYRLKDPTDGRIRQDLQFLEAFRMIQMCRVVFLHITTAHGKVPSTNTDYMEGIQHQPATVIYIAEFQNYVQTFLSISGMLLTVNFLEHTRKNPDFTVKIFWEKLRGRLCRLIPPYAFVLLLQVGFMKRIMDGPMGQQFNGESQQNCRRWWWTNLLFFNNYVRTDQPCLIQSWYLAADMQLFIYGMAVMMLIWRWPQLKRYIFSVAFVCAAVIPTYTNYVHRITPAMTTQMKELYRYNREHLYHYDMYFPFEQNIGAYSFGMCAGFVYHRYRESRKTVLKSSAFRALFAVATVLYLFSLVSVYWVVAYNSHVPPLLSAVYATLFRQSWPVLTTLIQLALALMAGSTLLKAFFSHPIFGVGGKLSYSVYLIHFTVIELVYGAVKGPVFSSERIISTFVAQIFLWTILCGVGLAVLVELPAAAALKELLDRRKPNPTNAPVQHTTQLSVRRTMNQ</sequence>
<feature type="transmembrane region" description="Helical" evidence="2">
    <location>
        <begin position="507"/>
        <end position="530"/>
    </location>
</feature>
<dbReference type="Pfam" id="PF01757">
    <property type="entry name" value="Acyl_transf_3"/>
    <property type="match status" value="1"/>
</dbReference>
<proteinExistence type="predicted"/>
<reference evidence="5" key="1">
    <citation type="submission" date="2017-01" db="EMBL/GenBank/DDBJ databases">
        <title>A deep insight into the sialotranscriptome of adult male and female Cluex tarsalis mosquitoes.</title>
        <authorList>
            <person name="Ribeiro J.M."/>
            <person name="Moreira F."/>
            <person name="Bernard K.A."/>
            <person name="Calvo E."/>
        </authorList>
    </citation>
    <scope>NUCLEOTIDE SEQUENCE</scope>
    <source>
        <strain evidence="5">Kern County</strain>
        <tissue evidence="5">Salivary glands</tissue>
    </source>
</reference>
<feature type="transmembrane region" description="Helical" evidence="2">
    <location>
        <begin position="479"/>
        <end position="495"/>
    </location>
</feature>
<feature type="transmembrane region" description="Helical" evidence="2">
    <location>
        <begin position="550"/>
        <end position="575"/>
    </location>
</feature>
<keyword evidence="2" id="KW-0812">Transmembrane</keyword>
<feature type="transmembrane region" description="Helical" evidence="2">
    <location>
        <begin position="424"/>
        <end position="441"/>
    </location>
</feature>
<dbReference type="InterPro" id="IPR052728">
    <property type="entry name" value="O2_lipid_transport_reg"/>
</dbReference>
<dbReference type="AlphaFoldDB" id="A0A1Q3FRZ5"/>
<evidence type="ECO:0000256" key="3">
    <source>
        <dbReference type="SAM" id="SignalP"/>
    </source>
</evidence>
<feature type="transmembrane region" description="Helical" evidence="2">
    <location>
        <begin position="333"/>
        <end position="350"/>
    </location>
</feature>
<evidence type="ECO:0000259" key="4">
    <source>
        <dbReference type="Pfam" id="PF01757"/>
    </source>
</evidence>
<dbReference type="EMBL" id="GFDL01004691">
    <property type="protein sequence ID" value="JAV30354.1"/>
    <property type="molecule type" value="Transcribed_RNA"/>
</dbReference>
<evidence type="ECO:0000256" key="1">
    <source>
        <dbReference type="SAM" id="MobiDB-lite"/>
    </source>
</evidence>
<feature type="chain" id="PRO_5012208013" description="Acyltransferase 3 domain-containing protein" evidence="3">
    <location>
        <begin position="28"/>
        <end position="677"/>
    </location>
</feature>
<feature type="signal peptide" evidence="3">
    <location>
        <begin position="1"/>
        <end position="27"/>
    </location>
</feature>
<feature type="transmembrane region" description="Helical" evidence="2">
    <location>
        <begin position="587"/>
        <end position="604"/>
    </location>
</feature>
<evidence type="ECO:0000313" key="5">
    <source>
        <dbReference type="EMBL" id="JAV30354.1"/>
    </source>
</evidence>
<feature type="transmembrane region" description="Helical" evidence="2">
    <location>
        <begin position="397"/>
        <end position="417"/>
    </location>
</feature>
<feature type="transmembrane region" description="Helical" evidence="2">
    <location>
        <begin position="624"/>
        <end position="647"/>
    </location>
</feature>
<dbReference type="PANTHER" id="PTHR11161">
    <property type="entry name" value="O-ACYLTRANSFERASE"/>
    <property type="match status" value="1"/>
</dbReference>
<dbReference type="GO" id="GO:0016747">
    <property type="term" value="F:acyltransferase activity, transferring groups other than amino-acyl groups"/>
    <property type="evidence" value="ECO:0007669"/>
    <property type="project" value="InterPro"/>
</dbReference>
<keyword evidence="3" id="KW-0732">Signal</keyword>
<feature type="compositionally biased region" description="Polar residues" evidence="1">
    <location>
        <begin position="657"/>
        <end position="677"/>
    </location>
</feature>
<name>A0A1Q3FRZ5_CULTA</name>
<keyword evidence="2" id="KW-0472">Membrane</keyword>
<dbReference type="InterPro" id="IPR002656">
    <property type="entry name" value="Acyl_transf_3_dom"/>
</dbReference>
<dbReference type="PANTHER" id="PTHR11161:SF22">
    <property type="entry name" value="ACYLTRANSFERASE 3 DOMAIN-CONTAINING PROTEIN-RELATED"/>
    <property type="match status" value="1"/>
</dbReference>
<accession>A0A1Q3FRZ5</accession>
<evidence type="ECO:0000256" key="2">
    <source>
        <dbReference type="SAM" id="Phobius"/>
    </source>
</evidence>
<feature type="domain" description="Acyltransferase 3" evidence="4">
    <location>
        <begin position="242"/>
        <end position="639"/>
    </location>
</feature>
<protein>
    <recommendedName>
        <fullName evidence="4">Acyltransferase 3 domain-containing protein</fullName>
    </recommendedName>
</protein>
<feature type="transmembrane region" description="Helical" evidence="2">
    <location>
        <begin position="171"/>
        <end position="190"/>
    </location>
</feature>
<keyword evidence="2" id="KW-1133">Transmembrane helix</keyword>
<organism evidence="5">
    <name type="scientific">Culex tarsalis</name>
    <name type="common">Encephalitis mosquito</name>
    <dbReference type="NCBI Taxonomy" id="7177"/>
    <lineage>
        <taxon>Eukaryota</taxon>
        <taxon>Metazoa</taxon>
        <taxon>Ecdysozoa</taxon>
        <taxon>Arthropoda</taxon>
        <taxon>Hexapoda</taxon>
        <taxon>Insecta</taxon>
        <taxon>Pterygota</taxon>
        <taxon>Neoptera</taxon>
        <taxon>Endopterygota</taxon>
        <taxon>Diptera</taxon>
        <taxon>Nematocera</taxon>
        <taxon>Culicoidea</taxon>
        <taxon>Culicidae</taxon>
        <taxon>Culicinae</taxon>
        <taxon>Culicini</taxon>
        <taxon>Culex</taxon>
        <taxon>Culex</taxon>
    </lineage>
</organism>
<feature type="region of interest" description="Disordered" evidence="1">
    <location>
        <begin position="656"/>
        <end position="677"/>
    </location>
</feature>